<keyword evidence="3" id="KW-1185">Reference proteome</keyword>
<dbReference type="Proteomes" id="UP000249005">
    <property type="component" value="Chromosome 1"/>
</dbReference>
<accession>A0A2X4UZ54</accession>
<name>A0A2X4UZ54_9GAMM</name>
<dbReference type="AlphaFoldDB" id="A0A2X4UZ54"/>
<dbReference type="RefSeq" id="WP_111740466.1">
    <property type="nucleotide sequence ID" value="NZ_LR698987.1"/>
</dbReference>
<organism evidence="2 3">
    <name type="scientific">Leminorella richardii</name>
    <dbReference type="NCBI Taxonomy" id="158841"/>
    <lineage>
        <taxon>Bacteria</taxon>
        <taxon>Pseudomonadati</taxon>
        <taxon>Pseudomonadota</taxon>
        <taxon>Gammaproteobacteria</taxon>
        <taxon>Enterobacterales</taxon>
        <taxon>Budviciaceae</taxon>
        <taxon>Leminorella</taxon>
    </lineage>
</organism>
<evidence type="ECO:0000256" key="1">
    <source>
        <dbReference type="SAM" id="SignalP"/>
    </source>
</evidence>
<sequence length="290" mass="32780">MKLQLKGVAAAMALFAALYGHNAAAAPDECRVSAAVNANNHLILLSYPYTTPVRRVETFTERDNTGSVFYSIFNYDRCGQVLDMHYQLVKNERRFVLDSEYGLTRMDDGWLNNYSVTMYNTTAAKQQTLTFAREGTTRYRTDASGLITGSIENFIAGSKEKIDRGETRGSYLLDGNQRITNVTLLGTDTGENHFFYHDNGMPLSFISPSTHIIYLYDQQGRQHSSLEIGMSSFYLGSKKTDCIEWNSHNDCTRATSDEIELFPGFAISRKSAFRSTFSYWDKAPQENAKR</sequence>
<dbReference type="OrthoDB" id="6627953at2"/>
<gene>
    <name evidence="2" type="ORF">NCTC12151_01953</name>
</gene>
<keyword evidence="1" id="KW-0732">Signal</keyword>
<evidence type="ECO:0000313" key="2">
    <source>
        <dbReference type="EMBL" id="SQI41108.1"/>
    </source>
</evidence>
<reference evidence="2 3" key="1">
    <citation type="submission" date="2018-06" db="EMBL/GenBank/DDBJ databases">
        <authorList>
            <consortium name="Pathogen Informatics"/>
            <person name="Doyle S."/>
        </authorList>
    </citation>
    <scope>NUCLEOTIDE SEQUENCE [LARGE SCALE GENOMIC DNA]</scope>
    <source>
        <strain evidence="2 3">NCTC12151</strain>
    </source>
</reference>
<feature type="chain" id="PRO_5015986747" evidence="1">
    <location>
        <begin position="26"/>
        <end position="290"/>
    </location>
</feature>
<proteinExistence type="predicted"/>
<dbReference type="EMBL" id="LS483470">
    <property type="protein sequence ID" value="SQI41108.1"/>
    <property type="molecule type" value="Genomic_DNA"/>
</dbReference>
<feature type="signal peptide" evidence="1">
    <location>
        <begin position="1"/>
        <end position="25"/>
    </location>
</feature>
<evidence type="ECO:0000313" key="3">
    <source>
        <dbReference type="Proteomes" id="UP000249005"/>
    </source>
</evidence>
<dbReference type="KEGG" id="lri:NCTC12151_01953"/>
<protein>
    <submittedName>
        <fullName evidence="2">Uncharacterized protein</fullName>
    </submittedName>
</protein>